<dbReference type="Proteomes" id="UP000198372">
    <property type="component" value="Unassembled WGS sequence"/>
</dbReference>
<sequence>MTKSTMYPPQNESATTPKVDLPALHGHGGHVVFAESAAPPRTSSMSGERDGECEPAATALQPSPPPQASTSESHEQVPAVASTSGYAAHSVTPDGLPSYAQVEKAEPNNPRFGRWAGWIEKRTRERSQDRVLNTQRSWGSHIGNTDESYRAQSAEQSRDSASSSMEQSKMRRKPTQLPVRAQNRHSWAPTSSVLSGSQDPMRFVSLGGAPAHPLTPSSAIQSLGSRFAQQFEEPPTCLVALSNVVVAGSRAHAAEEGARLLLVGTTTGLSLVDLASPRNEGQMEVLPLWDGLGIVQMDLFDPNVPHESGLLLALVRRPTGGEVELRMWSLTNLLNLVRWRLTNLASSKVSLETPTVLSPTLSSSAEKRRSRPVFKDIFLNKTVGSGRERTSESKSTKNPARGRAADGDFAPDGLRPNASFLLDTSSPQSQLLALPLEWANSSTVLPIPKSGGHISFIKLCQLPVATAPSSSPPRKLRMCLYLIVATSKSIFIYTSSPTSSSSGMSRKWTAYRELYAPATPRFIDLVKTNSFLPSSRSEIPSGASPPRGSHTIDEDRSLLLGMSSNIVLIRLSDSSVHEITVPTLRTRNHRSSSSVSYDSMGRASSSLKMGRSVSLQRKARAGVERAASMLLHYGKNLEAIPAGVSKDEAKTLTTGIKIDETGLGAGALRLGEGLGIGGGDAGWSNYTPIEGVKGFEHAHLFTKGRVTCLVVAPRAPRSTSSSPRLDPVQVTGSMQVGIEASSTAMIVLHAFVWPQAVKHVALSYVHDQPTSTSTNTDEANRIVLLGFSATGVHAQEGHLSLSRATHGLLEGKMSTPPRAIWMPHSAADVSGSEGEAEATLDFGRPIIYLGTRRANAAPTAQSHADEVPAGGGTLWWGKSSIRGENVGRSATSTMTHSAAAECYFAVQGVGDWTLKRVE</sequence>
<feature type="compositionally biased region" description="Low complexity" evidence="1">
    <location>
        <begin position="150"/>
        <end position="167"/>
    </location>
</feature>
<gene>
    <name evidence="2" type="ORF">BQ2448_1026</name>
</gene>
<keyword evidence="3" id="KW-1185">Reference proteome</keyword>
<feature type="compositionally biased region" description="Polar residues" evidence="1">
    <location>
        <begin position="130"/>
        <end position="146"/>
    </location>
</feature>
<evidence type="ECO:0000313" key="2">
    <source>
        <dbReference type="EMBL" id="SCV68905.1"/>
    </source>
</evidence>
<feature type="region of interest" description="Disordered" evidence="1">
    <location>
        <begin position="384"/>
        <end position="412"/>
    </location>
</feature>
<evidence type="ECO:0000313" key="3">
    <source>
        <dbReference type="Proteomes" id="UP000198372"/>
    </source>
</evidence>
<accession>A0A238F6T8</accession>
<feature type="compositionally biased region" description="Polar residues" evidence="1">
    <location>
        <begin position="184"/>
        <end position="195"/>
    </location>
</feature>
<feature type="region of interest" description="Disordered" evidence="1">
    <location>
        <begin position="124"/>
        <end position="195"/>
    </location>
</feature>
<name>A0A238F6T8_9BASI</name>
<feature type="compositionally biased region" description="Polar residues" evidence="1">
    <location>
        <begin position="1"/>
        <end position="16"/>
    </location>
</feature>
<dbReference type="EMBL" id="FMSP01000003">
    <property type="protein sequence ID" value="SCV68905.1"/>
    <property type="molecule type" value="Genomic_DNA"/>
</dbReference>
<protein>
    <submittedName>
        <fullName evidence="2">BQ2448_1026 protein</fullName>
    </submittedName>
</protein>
<dbReference type="STRING" id="269621.A0A238F6T8"/>
<dbReference type="AlphaFoldDB" id="A0A238F6T8"/>
<feature type="compositionally biased region" description="Basic and acidic residues" evidence="1">
    <location>
        <begin position="386"/>
        <end position="395"/>
    </location>
</feature>
<proteinExistence type="predicted"/>
<dbReference type="OrthoDB" id="2590590at2759"/>
<reference evidence="3" key="1">
    <citation type="submission" date="2016-09" db="EMBL/GenBank/DDBJ databases">
        <authorList>
            <person name="Jeantristanb JTB J.-T."/>
            <person name="Ricardo R."/>
        </authorList>
    </citation>
    <scope>NUCLEOTIDE SEQUENCE [LARGE SCALE GENOMIC DNA]</scope>
</reference>
<organism evidence="2 3">
    <name type="scientific">Microbotryum intermedium</name>
    <dbReference type="NCBI Taxonomy" id="269621"/>
    <lineage>
        <taxon>Eukaryota</taxon>
        <taxon>Fungi</taxon>
        <taxon>Dikarya</taxon>
        <taxon>Basidiomycota</taxon>
        <taxon>Pucciniomycotina</taxon>
        <taxon>Microbotryomycetes</taxon>
        <taxon>Microbotryales</taxon>
        <taxon>Microbotryaceae</taxon>
        <taxon>Microbotryum</taxon>
    </lineage>
</organism>
<feature type="region of interest" description="Disordered" evidence="1">
    <location>
        <begin position="1"/>
        <end position="98"/>
    </location>
</feature>
<evidence type="ECO:0000256" key="1">
    <source>
        <dbReference type="SAM" id="MobiDB-lite"/>
    </source>
</evidence>